<feature type="compositionally biased region" description="Basic and acidic residues" evidence="9">
    <location>
        <begin position="449"/>
        <end position="459"/>
    </location>
</feature>
<dbReference type="PANTHER" id="PTHR22655">
    <property type="entry name" value="ATP-DEPENDENT RNA HELICASE TDRD12-RELATED"/>
    <property type="match status" value="1"/>
</dbReference>
<dbReference type="InterPro" id="IPR027417">
    <property type="entry name" value="P-loop_NTPase"/>
</dbReference>
<sequence length="1511" mass="171724">MEHLLDPGREESILITQFVNPHQFSYVRCVDVENSAMLVRQIEQDLKDYCTSERTKQVYVKDEGVIVRYKPWRPPKLLRGVVCTRQDEEYLVWIQDYGFNLCCSVRDLWPLPDHLSRSLWDFKEGGVALIAPHSDSGWPRSAINALDKQLEEANQITFQVLHRGQSNRNFGMLSFGSPRPTENAANFLRAQNQDRYNDSLAMVSSDEDTRFKMAEINDMSIKARPRVKRIIELVAGNPFPQEPIVLSKNVKASKDKQEVSTKIPSPIHQQKLDALLQNRDTYLIPNSVKLLSKIQSINESSVQTALANRSKQIIKEIPDKSNLLDVNGQIEIKHLGSENPSEGVSKLKLMKTSSEKQNTTICSYQPKTTVSSTTRNMHSSSTNSNSDVHKSMPLYKPSFVPTSVLKAPRTNFTPPSPAPLNENISNQSNNRAVFFSMDKMEQIFNDMVGKKSSDRDIKKSRNQMPNPNVSTTKRVGVKMDVSRSKRTGDKTPSVCLKHLVVAHSHEPVNPVTSYKKLPLGNTILNALDDLSFHSALPTQMYAWPHLMKRGSLVLVNPSGTGRSWSYLPVVCSVVLRSMENVTSTLDDRIAPGPLAILVVDSVENAEKLTSHCDFLMRDFKTQNHKVVNTHAHSRIDAYLILLNSCGVLVTTLAHFKDILFHELPLVDPTRLEFLVFDDYDRMRLENPELLDEVFQKINSIGCLPMQLVLVAQQWHSERFQKLLNRTTKPLTLFGDFLEAALYGGLKFNVILRSSAVKASQLLDVLAAQKGPKKRTLIYCKNQMELEDLKVFLVGAGHQCVDISKSPNLSPNHLMLVVDSQVQEQLPVRNIQLLIHFGLPESWLRFSARFHTMTENIRNLFTTPTGRVQQLITYLLLDEKNAKEWPRTMKFLKDHGLTPRHLMSQLSYSQQQLDDSPYCPYKLSNGDCNRNQCTKRHYFLKTDTAKIGNPLLQPGTLIRCKFLKAYDGAHMAVMPMKYKSKGSTSWIDVPYPSYPSTLLFKMSFGVQRKVQDFYNIDDVCFVIHQELLSRVRIVDIPVRRLVTVQLMDHGTELVQVKGSQLLECPEEFRNLPHLAMDIRLSGLVGSGQGGKWSTDSIQWVQDRLGAINGEIIQITVDFGVLDVVYVKEITLIEECPTMLTSVYKTFLRKELLRHGFAKIDNTSIRELRAIHEHWEKEIKELESNKENIEGCSTDLDDRNNKLASLETNVKDLDPVKKTLMLASPNSNENLEERKPVTDKIKRDADLPNENNAALTNVDDLNKSVEVEEVQDASPIDSSTALINALINELNTTNPPTKKNTQEFLQNLVQGEENQTIPHKISSAKSVKQVIGSQDPPKELVLQSLNCASKYSESVYPMVKWHQTQTHIELIIEQQVLEYKLVLDRNSLEYMVNGTTPPQRFILNLLGEVRIDSVKQHGYYLHIKLAKAGLLLHWPTLLNSLYLQKHAHWLIYDTDRSHEPPPSHGLVLWDGYLTHEKTKSYSDPERDEFDSAAEDVIEPGVEYCDMDSTLYED</sequence>
<dbReference type="KEGG" id="der:6542767"/>
<dbReference type="CDD" id="cd06463">
    <property type="entry name" value="p23_like"/>
    <property type="match status" value="1"/>
</dbReference>
<dbReference type="GO" id="GO:0140990">
    <property type="term" value="P:primary piRNA processing"/>
    <property type="evidence" value="ECO:0007669"/>
    <property type="project" value="EnsemblMetazoa"/>
</dbReference>
<reference evidence="11 12" key="1">
    <citation type="journal article" date="2007" name="Nature">
        <title>Evolution of genes and genomes on the Drosophila phylogeny.</title>
        <authorList>
            <consortium name="Drosophila 12 Genomes Consortium"/>
            <person name="Clark A.G."/>
            <person name="Eisen M.B."/>
            <person name="Smith D.R."/>
            <person name="Bergman C.M."/>
            <person name="Oliver B."/>
            <person name="Markow T.A."/>
            <person name="Kaufman T.C."/>
            <person name="Kellis M."/>
            <person name="Gelbart W."/>
            <person name="Iyer V.N."/>
            <person name="Pollard D.A."/>
            <person name="Sackton T.B."/>
            <person name="Larracuente A.M."/>
            <person name="Singh N.D."/>
            <person name="Abad J.P."/>
            <person name="Abt D.N."/>
            <person name="Adryan B."/>
            <person name="Aguade M."/>
            <person name="Akashi H."/>
            <person name="Anderson W.W."/>
            <person name="Aquadro C.F."/>
            <person name="Ardell D.H."/>
            <person name="Arguello R."/>
            <person name="Artieri C.G."/>
            <person name="Barbash D.A."/>
            <person name="Barker D."/>
            <person name="Barsanti P."/>
            <person name="Batterham P."/>
            <person name="Batzoglou S."/>
            <person name="Begun D."/>
            <person name="Bhutkar A."/>
            <person name="Blanco E."/>
            <person name="Bosak S.A."/>
            <person name="Bradley R.K."/>
            <person name="Brand A.D."/>
            <person name="Brent M.R."/>
            <person name="Brooks A.N."/>
            <person name="Brown R.H."/>
            <person name="Butlin R.K."/>
            <person name="Caggese C."/>
            <person name="Calvi B.R."/>
            <person name="Bernardo de Carvalho A."/>
            <person name="Caspi A."/>
            <person name="Castrezana S."/>
            <person name="Celniker S.E."/>
            <person name="Chang J.L."/>
            <person name="Chapple C."/>
            <person name="Chatterji S."/>
            <person name="Chinwalla A."/>
            <person name="Civetta A."/>
            <person name="Clifton S.W."/>
            <person name="Comeron J.M."/>
            <person name="Costello J.C."/>
            <person name="Coyne J.A."/>
            <person name="Daub J."/>
            <person name="David R.G."/>
            <person name="Delcher A.L."/>
            <person name="Delehaunty K."/>
            <person name="Do C.B."/>
            <person name="Ebling H."/>
            <person name="Edwards K."/>
            <person name="Eickbush T."/>
            <person name="Evans J.D."/>
            <person name="Filipski A."/>
            <person name="Findeiss S."/>
            <person name="Freyhult E."/>
            <person name="Fulton L."/>
            <person name="Fulton R."/>
            <person name="Garcia A.C."/>
            <person name="Gardiner A."/>
            <person name="Garfield D.A."/>
            <person name="Garvin B.E."/>
            <person name="Gibson G."/>
            <person name="Gilbert D."/>
            <person name="Gnerre S."/>
            <person name="Godfrey J."/>
            <person name="Good R."/>
            <person name="Gotea V."/>
            <person name="Gravely B."/>
            <person name="Greenberg A.J."/>
            <person name="Griffiths-Jones S."/>
            <person name="Gross S."/>
            <person name="Guigo R."/>
            <person name="Gustafson E.A."/>
            <person name="Haerty W."/>
            <person name="Hahn M.W."/>
            <person name="Halligan D.L."/>
            <person name="Halpern A.L."/>
            <person name="Halter G.M."/>
            <person name="Han M.V."/>
            <person name="Heger A."/>
            <person name="Hillier L."/>
            <person name="Hinrichs A.S."/>
            <person name="Holmes I."/>
            <person name="Hoskins R.A."/>
            <person name="Hubisz M.J."/>
            <person name="Hultmark D."/>
            <person name="Huntley M.A."/>
            <person name="Jaffe D.B."/>
            <person name="Jagadeeshan S."/>
            <person name="Jeck W.R."/>
            <person name="Johnson J."/>
            <person name="Jones C.D."/>
            <person name="Jordan W.C."/>
            <person name="Karpen G.H."/>
            <person name="Kataoka E."/>
            <person name="Keightley P.D."/>
            <person name="Kheradpour P."/>
            <person name="Kirkness E.F."/>
            <person name="Koerich L.B."/>
            <person name="Kristiansen K."/>
            <person name="Kudrna D."/>
            <person name="Kulathinal R.J."/>
            <person name="Kumar S."/>
            <person name="Kwok R."/>
            <person name="Lander E."/>
            <person name="Langley C.H."/>
            <person name="Lapoint R."/>
            <person name="Lazzaro B.P."/>
            <person name="Lee S.J."/>
            <person name="Levesque L."/>
            <person name="Li R."/>
            <person name="Lin C.F."/>
            <person name="Lin M.F."/>
            <person name="Lindblad-Toh K."/>
            <person name="Llopart A."/>
            <person name="Long M."/>
            <person name="Low L."/>
            <person name="Lozovsky E."/>
            <person name="Lu J."/>
            <person name="Luo M."/>
            <person name="Machado C.A."/>
            <person name="Makalowski W."/>
            <person name="Marzo M."/>
            <person name="Matsuda M."/>
            <person name="Matzkin L."/>
            <person name="McAllister B."/>
            <person name="McBride C.S."/>
            <person name="McKernan B."/>
            <person name="McKernan K."/>
            <person name="Mendez-Lago M."/>
            <person name="Minx P."/>
            <person name="Mollenhauer M.U."/>
            <person name="Montooth K."/>
            <person name="Mount S.M."/>
            <person name="Mu X."/>
            <person name="Myers E."/>
            <person name="Negre B."/>
            <person name="Newfeld S."/>
            <person name="Nielsen R."/>
            <person name="Noor M.A."/>
            <person name="O'Grady P."/>
            <person name="Pachter L."/>
            <person name="Papaceit M."/>
            <person name="Parisi M.J."/>
            <person name="Parisi M."/>
            <person name="Parts L."/>
            <person name="Pedersen J.S."/>
            <person name="Pesole G."/>
            <person name="Phillippy A.M."/>
            <person name="Ponting C.P."/>
            <person name="Pop M."/>
            <person name="Porcelli D."/>
            <person name="Powell J.R."/>
            <person name="Prohaska S."/>
            <person name="Pruitt K."/>
            <person name="Puig M."/>
            <person name="Quesneville H."/>
            <person name="Ram K.R."/>
            <person name="Rand D."/>
            <person name="Rasmussen M.D."/>
            <person name="Reed L.K."/>
            <person name="Reenan R."/>
            <person name="Reily A."/>
            <person name="Remington K.A."/>
            <person name="Rieger T.T."/>
            <person name="Ritchie M.G."/>
            <person name="Robin C."/>
            <person name="Rogers Y.H."/>
            <person name="Rohde C."/>
            <person name="Rozas J."/>
            <person name="Rubenfield M.J."/>
            <person name="Ruiz A."/>
            <person name="Russo S."/>
            <person name="Salzberg S.L."/>
            <person name="Sanchez-Gracia A."/>
            <person name="Saranga D.J."/>
            <person name="Sato H."/>
            <person name="Schaeffer S.W."/>
            <person name="Schatz M.C."/>
            <person name="Schlenke T."/>
            <person name="Schwartz R."/>
            <person name="Segarra C."/>
            <person name="Singh R.S."/>
            <person name="Sirot L."/>
            <person name="Sirota M."/>
            <person name="Sisneros N.B."/>
            <person name="Smith C.D."/>
            <person name="Smith T.F."/>
            <person name="Spieth J."/>
            <person name="Stage D.E."/>
            <person name="Stark A."/>
            <person name="Stephan W."/>
            <person name="Strausberg R.L."/>
            <person name="Strempel S."/>
            <person name="Sturgill D."/>
            <person name="Sutton G."/>
            <person name="Sutton G.G."/>
            <person name="Tao W."/>
            <person name="Teichmann S."/>
            <person name="Tobari Y.N."/>
            <person name="Tomimura Y."/>
            <person name="Tsolas J.M."/>
            <person name="Valente V.L."/>
            <person name="Venter E."/>
            <person name="Venter J.C."/>
            <person name="Vicario S."/>
            <person name="Vieira F.G."/>
            <person name="Vilella A.J."/>
            <person name="Villasante A."/>
            <person name="Walenz B."/>
            <person name="Wang J."/>
            <person name="Wasserman M."/>
            <person name="Watts T."/>
            <person name="Wilson D."/>
            <person name="Wilson R.K."/>
            <person name="Wing R.A."/>
            <person name="Wolfner M.F."/>
            <person name="Wong A."/>
            <person name="Wong G.K."/>
            <person name="Wu C.I."/>
            <person name="Wu G."/>
            <person name="Yamamoto D."/>
            <person name="Yang H.P."/>
            <person name="Yang S.P."/>
            <person name="Yorke J.A."/>
            <person name="Yoshida K."/>
            <person name="Zdobnov E."/>
            <person name="Zhang P."/>
            <person name="Zhang Y."/>
            <person name="Zimin A.V."/>
            <person name="Baldwin J."/>
            <person name="Abdouelleil A."/>
            <person name="Abdulkadir J."/>
            <person name="Abebe A."/>
            <person name="Abera B."/>
            <person name="Abreu J."/>
            <person name="Acer S.C."/>
            <person name="Aftuck L."/>
            <person name="Alexander A."/>
            <person name="An P."/>
            <person name="Anderson E."/>
            <person name="Anderson S."/>
            <person name="Arachi H."/>
            <person name="Azer M."/>
            <person name="Bachantsang P."/>
            <person name="Barry A."/>
            <person name="Bayul T."/>
            <person name="Berlin A."/>
            <person name="Bessette D."/>
            <person name="Bloom T."/>
            <person name="Blye J."/>
            <person name="Boguslavskiy L."/>
            <person name="Bonnet C."/>
            <person name="Boukhgalter B."/>
            <person name="Bourzgui I."/>
            <person name="Brown A."/>
            <person name="Cahill P."/>
            <person name="Channer S."/>
            <person name="Cheshatsang Y."/>
            <person name="Chuda L."/>
            <person name="Citroen M."/>
            <person name="Collymore A."/>
            <person name="Cooke P."/>
            <person name="Costello M."/>
            <person name="D'Aco K."/>
            <person name="Daza R."/>
            <person name="De Haan G."/>
            <person name="DeGray S."/>
            <person name="DeMaso C."/>
            <person name="Dhargay N."/>
            <person name="Dooley K."/>
            <person name="Dooley E."/>
            <person name="Doricent M."/>
            <person name="Dorje P."/>
            <person name="Dorjee K."/>
            <person name="Dupes A."/>
            <person name="Elong R."/>
            <person name="Falk J."/>
            <person name="Farina A."/>
            <person name="Faro S."/>
            <person name="Ferguson D."/>
            <person name="Fisher S."/>
            <person name="Foley C.D."/>
            <person name="Franke A."/>
            <person name="Friedrich D."/>
            <person name="Gadbois L."/>
            <person name="Gearin G."/>
            <person name="Gearin C.R."/>
            <person name="Giannoukos G."/>
            <person name="Goode T."/>
            <person name="Graham J."/>
            <person name="Grandbois E."/>
            <person name="Grewal S."/>
            <person name="Gyaltsen K."/>
            <person name="Hafez N."/>
            <person name="Hagos B."/>
            <person name="Hall J."/>
            <person name="Henson C."/>
            <person name="Hollinger A."/>
            <person name="Honan T."/>
            <person name="Huard M.D."/>
            <person name="Hughes L."/>
            <person name="Hurhula B."/>
            <person name="Husby M.E."/>
            <person name="Kamat A."/>
            <person name="Kanga B."/>
            <person name="Kashin S."/>
            <person name="Khazanovich D."/>
            <person name="Kisner P."/>
            <person name="Lance K."/>
            <person name="Lara M."/>
            <person name="Lee W."/>
            <person name="Lennon N."/>
            <person name="Letendre F."/>
            <person name="LeVine R."/>
            <person name="Lipovsky A."/>
            <person name="Liu X."/>
            <person name="Liu J."/>
            <person name="Liu S."/>
            <person name="Lokyitsang T."/>
            <person name="Lokyitsang Y."/>
            <person name="Lubonja R."/>
            <person name="Lui A."/>
            <person name="MacDonald P."/>
            <person name="Magnisalis V."/>
            <person name="Maru K."/>
            <person name="Matthews C."/>
            <person name="McCusker W."/>
            <person name="McDonough S."/>
            <person name="Mehta T."/>
            <person name="Meldrim J."/>
            <person name="Meneus L."/>
            <person name="Mihai O."/>
            <person name="Mihalev A."/>
            <person name="Mihova T."/>
            <person name="Mittelman R."/>
            <person name="Mlenga V."/>
            <person name="Montmayeur A."/>
            <person name="Mulrain L."/>
            <person name="Navidi A."/>
            <person name="Naylor J."/>
            <person name="Negash T."/>
            <person name="Nguyen T."/>
            <person name="Nguyen N."/>
            <person name="Nicol R."/>
            <person name="Norbu C."/>
            <person name="Norbu N."/>
            <person name="Novod N."/>
            <person name="O'Neill B."/>
            <person name="Osman S."/>
            <person name="Markiewicz E."/>
            <person name="Oyono O.L."/>
            <person name="Patti C."/>
            <person name="Phunkhang P."/>
            <person name="Pierre F."/>
            <person name="Priest M."/>
            <person name="Raghuraman S."/>
            <person name="Rege F."/>
            <person name="Reyes R."/>
            <person name="Rise C."/>
            <person name="Rogov P."/>
            <person name="Ross K."/>
            <person name="Ryan E."/>
            <person name="Settipalli S."/>
            <person name="Shea T."/>
            <person name="Sherpa N."/>
            <person name="Shi L."/>
            <person name="Shih D."/>
            <person name="Sparrow T."/>
            <person name="Spaulding J."/>
            <person name="Stalker J."/>
            <person name="Stange-Thomann N."/>
            <person name="Stavropoulos S."/>
            <person name="Stone C."/>
            <person name="Strader C."/>
            <person name="Tesfaye S."/>
            <person name="Thomson T."/>
            <person name="Thoulutsang Y."/>
            <person name="Thoulutsang D."/>
            <person name="Topham K."/>
            <person name="Topping I."/>
            <person name="Tsamla T."/>
            <person name="Vassiliev H."/>
            <person name="Vo A."/>
            <person name="Wangchuk T."/>
            <person name="Wangdi T."/>
            <person name="Weiand M."/>
            <person name="Wilkinson J."/>
            <person name="Wilson A."/>
            <person name="Yadav S."/>
            <person name="Young G."/>
            <person name="Yu Q."/>
            <person name="Zembek L."/>
            <person name="Zhong D."/>
            <person name="Zimmer A."/>
            <person name="Zwirko Z."/>
            <person name="Jaffe D.B."/>
            <person name="Alvarez P."/>
            <person name="Brockman W."/>
            <person name="Butler J."/>
            <person name="Chin C."/>
            <person name="Gnerre S."/>
            <person name="Grabherr M."/>
            <person name="Kleber M."/>
            <person name="Mauceli E."/>
            <person name="MacCallum I."/>
        </authorList>
    </citation>
    <scope>NUCLEOTIDE SEQUENCE [LARGE SCALE GENOMIC DNA]</scope>
    <source>
        <strain evidence="11 12">TSC#14021-0224.01</strain>
    </source>
</reference>
<feature type="region of interest" description="Disordered" evidence="9">
    <location>
        <begin position="366"/>
        <end position="390"/>
    </location>
</feature>
<evidence type="ECO:0000256" key="5">
    <source>
        <dbReference type="ARBA" id="ARBA00022806"/>
    </source>
</evidence>
<organism evidence="11 12">
    <name type="scientific">Drosophila erecta</name>
    <name type="common">Fruit fly</name>
    <dbReference type="NCBI Taxonomy" id="7220"/>
    <lineage>
        <taxon>Eukaryota</taxon>
        <taxon>Metazoa</taxon>
        <taxon>Ecdysozoa</taxon>
        <taxon>Arthropoda</taxon>
        <taxon>Hexapoda</taxon>
        <taxon>Insecta</taxon>
        <taxon>Pterygota</taxon>
        <taxon>Neoptera</taxon>
        <taxon>Endopterygota</taxon>
        <taxon>Diptera</taxon>
        <taxon>Brachycera</taxon>
        <taxon>Muscomorpha</taxon>
        <taxon>Ephydroidea</taxon>
        <taxon>Drosophilidae</taxon>
        <taxon>Drosophila</taxon>
        <taxon>Sophophora</taxon>
    </lineage>
</organism>
<proteinExistence type="predicted"/>
<keyword evidence="6" id="KW-0067">ATP-binding</keyword>
<evidence type="ECO:0000313" key="11">
    <source>
        <dbReference type="EMBL" id="EDV58445.1"/>
    </source>
</evidence>
<dbReference type="EC" id="3.6.4.13" evidence="1"/>
<dbReference type="GO" id="GO:0005829">
    <property type="term" value="C:cytosol"/>
    <property type="evidence" value="ECO:0007669"/>
    <property type="project" value="EnsemblMetazoa"/>
</dbReference>
<evidence type="ECO:0000256" key="4">
    <source>
        <dbReference type="ARBA" id="ARBA00022801"/>
    </source>
</evidence>
<dbReference type="InterPro" id="IPR008978">
    <property type="entry name" value="HSP20-like_chaperone"/>
</dbReference>
<dbReference type="PANTHER" id="PTHR22655:SF2">
    <property type="entry name" value="ATP-DEPENDENT RNA HELICASE TDRD12-RELATED"/>
    <property type="match status" value="1"/>
</dbReference>
<dbReference type="Gene3D" id="3.40.50.300">
    <property type="entry name" value="P-loop containing nucleotide triphosphate hydrolases"/>
    <property type="match status" value="1"/>
</dbReference>
<dbReference type="eggNOG" id="KOG0334">
    <property type="taxonomic scope" value="Eukaryota"/>
</dbReference>
<protein>
    <recommendedName>
        <fullName evidence="1">RNA helicase</fullName>
        <ecNumber evidence="1">3.6.4.13</ecNumber>
    </recommendedName>
</protein>
<feature type="domain" description="Tudor" evidence="10">
    <location>
        <begin position="966"/>
        <end position="1081"/>
    </location>
</feature>
<dbReference type="InterPro" id="IPR035437">
    <property type="entry name" value="SNase_OB-fold_sf"/>
</dbReference>
<gene>
    <name evidence="11" type="primary">Dere\GG23985</name>
    <name evidence="11" type="synonym">dere_GLEANR_8756</name>
    <name evidence="11" type="synonym">GG23985</name>
    <name evidence="11" type="ORF">Dere_GG23985</name>
</gene>
<keyword evidence="12" id="KW-1185">Reference proteome</keyword>
<feature type="region of interest" description="Disordered" evidence="9">
    <location>
        <begin position="449"/>
        <end position="471"/>
    </location>
</feature>
<dbReference type="EMBL" id="CH954177">
    <property type="protein sequence ID" value="EDV58445.1"/>
    <property type="molecule type" value="Genomic_DNA"/>
</dbReference>
<keyword evidence="5" id="KW-0347">Helicase</keyword>
<dbReference type="Gene3D" id="2.40.50.90">
    <property type="match status" value="1"/>
</dbReference>
<comment type="catalytic activity">
    <reaction evidence="7">
        <text>ATP + H2O = ADP + phosphate + H(+)</text>
        <dbReference type="Rhea" id="RHEA:13065"/>
        <dbReference type="ChEBI" id="CHEBI:15377"/>
        <dbReference type="ChEBI" id="CHEBI:15378"/>
        <dbReference type="ChEBI" id="CHEBI:30616"/>
        <dbReference type="ChEBI" id="CHEBI:43474"/>
        <dbReference type="ChEBI" id="CHEBI:456216"/>
        <dbReference type="EC" id="3.6.4.13"/>
    </reaction>
</comment>
<evidence type="ECO:0000256" key="9">
    <source>
        <dbReference type="SAM" id="MobiDB-lite"/>
    </source>
</evidence>
<evidence type="ECO:0000256" key="6">
    <source>
        <dbReference type="ARBA" id="ARBA00022840"/>
    </source>
</evidence>
<keyword evidence="8" id="KW-0175">Coiled coil</keyword>
<evidence type="ECO:0000256" key="1">
    <source>
        <dbReference type="ARBA" id="ARBA00012552"/>
    </source>
</evidence>
<dbReference type="InterPro" id="IPR002999">
    <property type="entry name" value="Tudor"/>
</dbReference>
<dbReference type="GO" id="GO:0140965">
    <property type="term" value="P:secondary piRNA processing"/>
    <property type="evidence" value="ECO:0007669"/>
    <property type="project" value="EnsemblMetazoa"/>
</dbReference>
<dbReference type="Gene3D" id="2.30.30.140">
    <property type="match status" value="1"/>
</dbReference>
<dbReference type="HOGENOM" id="CLU_004169_0_0_1"/>
<dbReference type="PhylomeDB" id="B3N910"/>
<dbReference type="OMA" id="QQHSHWL"/>
<evidence type="ECO:0000259" key="10">
    <source>
        <dbReference type="Pfam" id="PF00567"/>
    </source>
</evidence>
<dbReference type="OrthoDB" id="249932at2759"/>
<dbReference type="SUPFAM" id="SSF52540">
    <property type="entry name" value="P-loop containing nucleoside triphosphate hydrolases"/>
    <property type="match status" value="1"/>
</dbReference>
<evidence type="ECO:0000256" key="8">
    <source>
        <dbReference type="SAM" id="Coils"/>
    </source>
</evidence>
<evidence type="ECO:0000256" key="3">
    <source>
        <dbReference type="ARBA" id="ARBA00022741"/>
    </source>
</evidence>
<dbReference type="SUPFAM" id="SSF49764">
    <property type="entry name" value="HSP20-like chaperones"/>
    <property type="match status" value="1"/>
</dbReference>
<dbReference type="GO" id="GO:0005524">
    <property type="term" value="F:ATP binding"/>
    <property type="evidence" value="ECO:0007669"/>
    <property type="project" value="UniProtKB-KW"/>
</dbReference>
<evidence type="ECO:0000256" key="7">
    <source>
        <dbReference type="ARBA" id="ARBA00047984"/>
    </source>
</evidence>
<name>B3N910_DROER</name>
<dbReference type="GO" id="GO:0016787">
    <property type="term" value="F:hydrolase activity"/>
    <property type="evidence" value="ECO:0007669"/>
    <property type="project" value="UniProtKB-KW"/>
</dbReference>
<dbReference type="Pfam" id="PF00567">
    <property type="entry name" value="TUDOR"/>
    <property type="match status" value="2"/>
</dbReference>
<keyword evidence="2" id="KW-0677">Repeat</keyword>
<feature type="compositionally biased region" description="Polar residues" evidence="9">
    <location>
        <begin position="462"/>
        <end position="471"/>
    </location>
</feature>
<evidence type="ECO:0000256" key="2">
    <source>
        <dbReference type="ARBA" id="ARBA00022737"/>
    </source>
</evidence>
<feature type="domain" description="Tudor" evidence="10">
    <location>
        <begin position="9"/>
        <end position="116"/>
    </location>
</feature>
<dbReference type="GO" id="GO:0003724">
    <property type="term" value="F:RNA helicase activity"/>
    <property type="evidence" value="ECO:0007669"/>
    <property type="project" value="UniProtKB-EC"/>
</dbReference>
<dbReference type="Proteomes" id="UP000008711">
    <property type="component" value="Unassembled WGS sequence"/>
</dbReference>
<feature type="compositionally biased region" description="Polar residues" evidence="9">
    <location>
        <begin position="366"/>
        <end position="386"/>
    </location>
</feature>
<keyword evidence="3" id="KW-0547">Nucleotide-binding</keyword>
<dbReference type="GO" id="GO:0042078">
    <property type="term" value="P:germ-line stem cell division"/>
    <property type="evidence" value="ECO:0007669"/>
    <property type="project" value="TreeGrafter"/>
</dbReference>
<reference evidence="11 12" key="2">
    <citation type="journal article" date="2008" name="Bioinformatics">
        <title>Assembly reconciliation.</title>
        <authorList>
            <person name="Zimin A.V."/>
            <person name="Smith D.R."/>
            <person name="Sutton G."/>
            <person name="Yorke J.A."/>
        </authorList>
    </citation>
    <scope>NUCLEOTIDE SEQUENCE [LARGE SCALE GENOMIC DNA]</scope>
    <source>
        <strain evidence="11 12">TSC#14021-0224.01</strain>
    </source>
</reference>
<accession>B3N910</accession>
<evidence type="ECO:0000313" key="12">
    <source>
        <dbReference type="Proteomes" id="UP000008711"/>
    </source>
</evidence>
<keyword evidence="4" id="KW-0378">Hydrolase</keyword>
<feature type="coiled-coil region" evidence="8">
    <location>
        <begin position="1163"/>
        <end position="1190"/>
    </location>
</feature>
<dbReference type="GO" id="GO:0070725">
    <property type="term" value="C:Yb body"/>
    <property type="evidence" value="ECO:0007669"/>
    <property type="project" value="EnsemblMetazoa"/>
</dbReference>
<dbReference type="SUPFAM" id="SSF63748">
    <property type="entry name" value="Tudor/PWWP/MBT"/>
    <property type="match status" value="1"/>
</dbReference>